<keyword evidence="5 11" id="KW-0863">Zinc-finger</keyword>
<evidence type="ECO:0000256" key="5">
    <source>
        <dbReference type="ARBA" id="ARBA00022771"/>
    </source>
</evidence>
<feature type="region of interest" description="Disordered" evidence="12">
    <location>
        <begin position="99"/>
        <end position="134"/>
    </location>
</feature>
<gene>
    <name evidence="14" type="ORF">PV327_010752</name>
</gene>
<sequence>MMMNVTTDDDDAQAVLLDSMDGTQYITIQRSETDELGKNVPLLTLNSDLISEGMVVDMINAGVATEYPTTQYYETDLLDHELNEEDRKLAAALVAVQLQQQQKNQQQSLHNHHHQQHHHHHHHHHQTQHDVTSLPDVSQLATLSPVNAYSIQTIANDSVVGGPQSSSSSSASSTAPGSAGTQSPSSQSSATTIYPQLQQQQTFKRIINHHNVKQEFISVKSEYDIDVSADSSEDATILCSTGQKRSLPHKKRIARKLKQQTKKNHTSNVMNKRDNSNNNNHQEIIPLDIVNESHQGQQHLFKCELCGNKFVGQLKFFEHLKTHYEPVKQETRIAQATNTNISISVAETVQGLENGVIEEFSEPEDIMEGIRGVVEETGAHIDEDTETTPLSDINSTATLWTIANVTQSVTHSEHNNESTTTINEHNLNNQDKYETGIIENTKKKKCQKPRKTPNDEMTCPQCDRSFHHKNSLVYHMRSHSGERPHQCEVCGKSFFAASALKVHKRLHSGDKPYKCEDCGRHFRQWGDLKYHSMSIHSEQRQFQCEYCGKDFARKYSLIVHRRIHTGEKNYRCEYCNKTFRASSYLQNHRRIHTGEKPHPCTVCGKPFRVRSDMKRHMHTHTRGRNDRPINNRIVNGKTINHDDKNIGDESGNSDINNVHTRTLIQDLVQELKLESPNSVVEIVAPVDDNPESILPHEGGQQLEFNVSNDNDGNNDDDRDPLAAVDRTADTLQYFFM</sequence>
<dbReference type="FunFam" id="3.30.160.60:FF:000557">
    <property type="entry name" value="zinc finger and SCAN domain-containing protein 29"/>
    <property type="match status" value="1"/>
</dbReference>
<keyword evidence="7" id="KW-0805">Transcription regulation</keyword>
<dbReference type="InterPro" id="IPR013087">
    <property type="entry name" value="Znf_C2H2_type"/>
</dbReference>
<comment type="subcellular location">
    <subcellularLocation>
        <location evidence="1">Nucleus</location>
    </subcellularLocation>
</comment>
<evidence type="ECO:0000313" key="15">
    <source>
        <dbReference type="Proteomes" id="UP001168972"/>
    </source>
</evidence>
<dbReference type="SUPFAM" id="SSF57667">
    <property type="entry name" value="beta-beta-alpha zinc fingers"/>
    <property type="match status" value="3"/>
</dbReference>
<feature type="compositionally biased region" description="Polar residues" evidence="12">
    <location>
        <begin position="266"/>
        <end position="280"/>
    </location>
</feature>
<proteinExistence type="inferred from homology"/>
<evidence type="ECO:0000256" key="8">
    <source>
        <dbReference type="ARBA" id="ARBA00023125"/>
    </source>
</evidence>
<feature type="domain" description="C2H2-type" evidence="13">
    <location>
        <begin position="542"/>
        <end position="569"/>
    </location>
</feature>
<feature type="domain" description="C2H2-type" evidence="13">
    <location>
        <begin position="457"/>
        <end position="484"/>
    </location>
</feature>
<evidence type="ECO:0000256" key="7">
    <source>
        <dbReference type="ARBA" id="ARBA00023015"/>
    </source>
</evidence>
<evidence type="ECO:0000256" key="3">
    <source>
        <dbReference type="ARBA" id="ARBA00022723"/>
    </source>
</evidence>
<organism evidence="14 15">
    <name type="scientific">Microctonus hyperodae</name>
    <name type="common">Parasitoid wasp</name>
    <dbReference type="NCBI Taxonomy" id="165561"/>
    <lineage>
        <taxon>Eukaryota</taxon>
        <taxon>Metazoa</taxon>
        <taxon>Ecdysozoa</taxon>
        <taxon>Arthropoda</taxon>
        <taxon>Hexapoda</taxon>
        <taxon>Insecta</taxon>
        <taxon>Pterygota</taxon>
        <taxon>Neoptera</taxon>
        <taxon>Endopterygota</taxon>
        <taxon>Hymenoptera</taxon>
        <taxon>Apocrita</taxon>
        <taxon>Ichneumonoidea</taxon>
        <taxon>Braconidae</taxon>
        <taxon>Euphorinae</taxon>
        <taxon>Microctonus</taxon>
    </lineage>
</organism>
<evidence type="ECO:0000256" key="2">
    <source>
        <dbReference type="ARBA" id="ARBA00006991"/>
    </source>
</evidence>
<reference evidence="14" key="1">
    <citation type="journal article" date="2023" name="bioRxiv">
        <title>Scaffold-level genome assemblies of two parasitoid biocontrol wasps reveal the parthenogenesis mechanism and an associated novel virus.</title>
        <authorList>
            <person name="Inwood S."/>
            <person name="Skelly J."/>
            <person name="Guhlin J."/>
            <person name="Harrop T."/>
            <person name="Goldson S."/>
            <person name="Dearden P."/>
        </authorList>
    </citation>
    <scope>NUCLEOTIDE SEQUENCE</scope>
    <source>
        <strain evidence="14">Lincoln</strain>
        <tissue evidence="14">Whole body</tissue>
    </source>
</reference>
<dbReference type="EMBL" id="JAQQBR010001836">
    <property type="protein sequence ID" value="KAK0159659.1"/>
    <property type="molecule type" value="Genomic_DNA"/>
</dbReference>
<feature type="domain" description="C2H2-type" evidence="13">
    <location>
        <begin position="485"/>
        <end position="512"/>
    </location>
</feature>
<comment type="similarity">
    <text evidence="2">Belongs to the krueppel C2H2-type zinc-finger protein family.</text>
</comment>
<dbReference type="GO" id="GO:0005634">
    <property type="term" value="C:nucleus"/>
    <property type="evidence" value="ECO:0007669"/>
    <property type="project" value="UniProtKB-SubCell"/>
</dbReference>
<evidence type="ECO:0000256" key="11">
    <source>
        <dbReference type="PROSITE-ProRule" id="PRU00042"/>
    </source>
</evidence>
<dbReference type="FunFam" id="3.30.160.60:FF:001963">
    <property type="entry name" value="Replication initiator 1"/>
    <property type="match status" value="1"/>
</dbReference>
<evidence type="ECO:0000313" key="14">
    <source>
        <dbReference type="EMBL" id="KAK0159659.1"/>
    </source>
</evidence>
<dbReference type="PROSITE" id="PS50157">
    <property type="entry name" value="ZINC_FINGER_C2H2_2"/>
    <property type="match status" value="7"/>
</dbReference>
<evidence type="ECO:0000256" key="10">
    <source>
        <dbReference type="ARBA" id="ARBA00023242"/>
    </source>
</evidence>
<reference evidence="14" key="2">
    <citation type="submission" date="2023-03" db="EMBL/GenBank/DDBJ databases">
        <authorList>
            <person name="Inwood S.N."/>
            <person name="Skelly J.G."/>
            <person name="Guhlin J."/>
            <person name="Harrop T.W.R."/>
            <person name="Goldson S.G."/>
            <person name="Dearden P.K."/>
        </authorList>
    </citation>
    <scope>NUCLEOTIDE SEQUENCE</scope>
    <source>
        <strain evidence="14">Lincoln</strain>
        <tissue evidence="14">Whole body</tissue>
    </source>
</reference>
<keyword evidence="8" id="KW-0238">DNA-binding</keyword>
<dbReference type="PROSITE" id="PS00028">
    <property type="entry name" value="ZINC_FINGER_C2H2_1"/>
    <property type="match status" value="7"/>
</dbReference>
<feature type="compositionally biased region" description="Low complexity" evidence="12">
    <location>
        <begin position="99"/>
        <end position="109"/>
    </location>
</feature>
<feature type="domain" description="C2H2-type" evidence="13">
    <location>
        <begin position="301"/>
        <end position="323"/>
    </location>
</feature>
<evidence type="ECO:0000256" key="12">
    <source>
        <dbReference type="SAM" id="MobiDB-lite"/>
    </source>
</evidence>
<dbReference type="FunFam" id="3.30.160.60:FF:000624">
    <property type="entry name" value="zinc finger protein 697"/>
    <property type="match status" value="1"/>
</dbReference>
<dbReference type="Proteomes" id="UP001168972">
    <property type="component" value="Unassembled WGS sequence"/>
</dbReference>
<comment type="caution">
    <text evidence="14">The sequence shown here is derived from an EMBL/GenBank/DDBJ whole genome shotgun (WGS) entry which is preliminary data.</text>
</comment>
<dbReference type="FunFam" id="3.30.160.60:FF:000100">
    <property type="entry name" value="Zinc finger 45-like"/>
    <property type="match status" value="1"/>
</dbReference>
<dbReference type="PANTHER" id="PTHR24394">
    <property type="entry name" value="ZINC FINGER PROTEIN"/>
    <property type="match status" value="1"/>
</dbReference>
<dbReference type="GO" id="GO:0008270">
    <property type="term" value="F:zinc ion binding"/>
    <property type="evidence" value="ECO:0007669"/>
    <property type="project" value="UniProtKB-KW"/>
</dbReference>
<keyword evidence="9" id="KW-0804">Transcription</keyword>
<dbReference type="InterPro" id="IPR036236">
    <property type="entry name" value="Znf_C2H2_sf"/>
</dbReference>
<name>A0AA39EZ30_MICHY</name>
<feature type="compositionally biased region" description="Basic residues" evidence="12">
    <location>
        <begin position="110"/>
        <end position="126"/>
    </location>
</feature>
<dbReference type="FunFam" id="3.30.160.60:FF:000671">
    <property type="entry name" value="Zinc finger protein 26"/>
    <property type="match status" value="1"/>
</dbReference>
<evidence type="ECO:0000256" key="1">
    <source>
        <dbReference type="ARBA" id="ARBA00004123"/>
    </source>
</evidence>
<keyword evidence="10" id="KW-0539">Nucleus</keyword>
<dbReference type="GO" id="GO:0003677">
    <property type="term" value="F:DNA binding"/>
    <property type="evidence" value="ECO:0007669"/>
    <property type="project" value="UniProtKB-KW"/>
</dbReference>
<keyword evidence="4" id="KW-0677">Repeat</keyword>
<dbReference type="AlphaFoldDB" id="A0AA39EZ30"/>
<evidence type="ECO:0000256" key="4">
    <source>
        <dbReference type="ARBA" id="ARBA00022737"/>
    </source>
</evidence>
<feature type="region of interest" description="Disordered" evidence="12">
    <location>
        <begin position="257"/>
        <end position="280"/>
    </location>
</feature>
<dbReference type="GO" id="GO:0000981">
    <property type="term" value="F:DNA-binding transcription factor activity, RNA polymerase II-specific"/>
    <property type="evidence" value="ECO:0007669"/>
    <property type="project" value="TreeGrafter"/>
</dbReference>
<dbReference type="PANTHER" id="PTHR24394:SF44">
    <property type="entry name" value="ZINC FINGER PROTEIN 271-LIKE"/>
    <property type="match status" value="1"/>
</dbReference>
<keyword evidence="15" id="KW-1185">Reference proteome</keyword>
<feature type="domain" description="C2H2-type" evidence="13">
    <location>
        <begin position="513"/>
        <end position="541"/>
    </location>
</feature>
<dbReference type="SMART" id="SM00355">
    <property type="entry name" value="ZnF_C2H2"/>
    <property type="match status" value="7"/>
</dbReference>
<keyword evidence="3" id="KW-0479">Metal-binding</keyword>
<accession>A0AA39EZ30</accession>
<evidence type="ECO:0000256" key="9">
    <source>
        <dbReference type="ARBA" id="ARBA00023163"/>
    </source>
</evidence>
<dbReference type="Gene3D" id="3.30.160.60">
    <property type="entry name" value="Classic Zinc Finger"/>
    <property type="match status" value="6"/>
</dbReference>
<feature type="region of interest" description="Disordered" evidence="12">
    <location>
        <begin position="159"/>
        <end position="192"/>
    </location>
</feature>
<dbReference type="Pfam" id="PF00096">
    <property type="entry name" value="zf-C2H2"/>
    <property type="match status" value="6"/>
</dbReference>
<keyword evidence="6" id="KW-0862">Zinc</keyword>
<feature type="domain" description="C2H2-type" evidence="13">
    <location>
        <begin position="598"/>
        <end position="625"/>
    </location>
</feature>
<dbReference type="GO" id="GO:0048598">
    <property type="term" value="P:embryonic morphogenesis"/>
    <property type="evidence" value="ECO:0007669"/>
    <property type="project" value="UniProtKB-ARBA"/>
</dbReference>
<feature type="region of interest" description="Disordered" evidence="12">
    <location>
        <begin position="615"/>
        <end position="653"/>
    </location>
</feature>
<feature type="domain" description="C2H2-type" evidence="13">
    <location>
        <begin position="570"/>
        <end position="597"/>
    </location>
</feature>
<evidence type="ECO:0000256" key="6">
    <source>
        <dbReference type="ARBA" id="ARBA00022833"/>
    </source>
</evidence>
<protein>
    <recommendedName>
        <fullName evidence="13">C2H2-type domain-containing protein</fullName>
    </recommendedName>
</protein>
<dbReference type="FunFam" id="3.30.160.60:FF:000075">
    <property type="entry name" value="Putative zinc finger protein 536"/>
    <property type="match status" value="1"/>
</dbReference>
<evidence type="ECO:0000259" key="13">
    <source>
        <dbReference type="PROSITE" id="PS50157"/>
    </source>
</evidence>